<evidence type="ECO:0000259" key="1">
    <source>
        <dbReference type="Pfam" id="PF00535"/>
    </source>
</evidence>
<evidence type="ECO:0000313" key="3">
    <source>
        <dbReference type="Proteomes" id="UP000678679"/>
    </source>
</evidence>
<proteinExistence type="predicted"/>
<dbReference type="Pfam" id="PF00535">
    <property type="entry name" value="Glycos_transf_2"/>
    <property type="match status" value="1"/>
</dbReference>
<dbReference type="InterPro" id="IPR050834">
    <property type="entry name" value="Glycosyltransf_2"/>
</dbReference>
<dbReference type="InterPro" id="IPR029044">
    <property type="entry name" value="Nucleotide-diphossugar_trans"/>
</dbReference>
<name>A0AAX1N5M6_9BACT</name>
<dbReference type="GO" id="GO:0016757">
    <property type="term" value="F:glycosyltransferase activity"/>
    <property type="evidence" value="ECO:0007669"/>
    <property type="project" value="UniProtKB-KW"/>
</dbReference>
<organism evidence="2 3">
    <name type="scientific">Flammeovirga yaeyamensis</name>
    <dbReference type="NCBI Taxonomy" id="367791"/>
    <lineage>
        <taxon>Bacteria</taxon>
        <taxon>Pseudomonadati</taxon>
        <taxon>Bacteroidota</taxon>
        <taxon>Cytophagia</taxon>
        <taxon>Cytophagales</taxon>
        <taxon>Flammeovirgaceae</taxon>
        <taxon>Flammeovirga</taxon>
    </lineage>
</organism>
<gene>
    <name evidence="2" type="ORF">KMW28_17000</name>
</gene>
<accession>A0AAX1N5M6</accession>
<dbReference type="KEGG" id="fya:KMW28_17000"/>
<reference evidence="2 3" key="1">
    <citation type="submission" date="2021-05" db="EMBL/GenBank/DDBJ databases">
        <title>Comparative genomic studies on the polysaccharide-degrading batcterial strains of the Flammeovirga genus.</title>
        <authorList>
            <person name="Zewei F."/>
            <person name="Zheng Z."/>
            <person name="Yu L."/>
            <person name="Ruyue G."/>
            <person name="Yanhong M."/>
            <person name="Yuanyuan C."/>
            <person name="Jingyan G."/>
            <person name="Wenjun H."/>
        </authorList>
    </citation>
    <scope>NUCLEOTIDE SEQUENCE [LARGE SCALE GENOMIC DNA]</scope>
    <source>
        <strain evidence="2 3">NBRC:100898</strain>
    </source>
</reference>
<keyword evidence="3" id="KW-1185">Reference proteome</keyword>
<dbReference type="AlphaFoldDB" id="A0AAX1N5M6"/>
<evidence type="ECO:0000313" key="2">
    <source>
        <dbReference type="EMBL" id="QWG01342.1"/>
    </source>
</evidence>
<dbReference type="PANTHER" id="PTHR43685">
    <property type="entry name" value="GLYCOSYLTRANSFERASE"/>
    <property type="match status" value="1"/>
</dbReference>
<keyword evidence="2" id="KW-0808">Transferase</keyword>
<sequence>MSNTPLLTVICLCFNHEGFVEEALKSIKQQTYTNIEIIIVDDASNDRSVDRIKESLQKYRIEATFLALKNNIGNCKAFNKALAIAKGEFVIDFAADDVLLPHRVEDDVACFIKYGKEYACVFSDVEMIDEQGESIKKSYFKRDLDGKLLETVTTGDVYERVLSNPPLFSAPTITFRTSALRRIGGYDETLAYEDFDVWIRLSRNNKFAFYDKINTLKRDLPRSLGKQFYYQRGNQLLKSTLKICLKAHQMNTKKSEDISLSNSVLYHGRIAALTGNNFLAKAYYQLYKKLNKLAFFDKLLLCSIRFNIDWSRFYIWWLQQRKIS</sequence>
<dbReference type="EMBL" id="CP076132">
    <property type="protein sequence ID" value="QWG01342.1"/>
    <property type="molecule type" value="Genomic_DNA"/>
</dbReference>
<dbReference type="EC" id="2.4.-.-" evidence="2"/>
<dbReference type="SUPFAM" id="SSF53448">
    <property type="entry name" value="Nucleotide-diphospho-sugar transferases"/>
    <property type="match status" value="1"/>
</dbReference>
<keyword evidence="2" id="KW-0328">Glycosyltransferase</keyword>
<dbReference type="Proteomes" id="UP000678679">
    <property type="component" value="Chromosome 1"/>
</dbReference>
<dbReference type="PANTHER" id="PTHR43685:SF2">
    <property type="entry name" value="GLYCOSYLTRANSFERASE 2-LIKE DOMAIN-CONTAINING PROTEIN"/>
    <property type="match status" value="1"/>
</dbReference>
<feature type="domain" description="Glycosyltransferase 2-like" evidence="1">
    <location>
        <begin position="8"/>
        <end position="131"/>
    </location>
</feature>
<dbReference type="InterPro" id="IPR001173">
    <property type="entry name" value="Glyco_trans_2-like"/>
</dbReference>
<protein>
    <submittedName>
        <fullName evidence="2">Glycosyltransferase</fullName>
        <ecNumber evidence="2">2.4.-.-</ecNumber>
    </submittedName>
</protein>
<dbReference type="Gene3D" id="3.90.550.10">
    <property type="entry name" value="Spore Coat Polysaccharide Biosynthesis Protein SpsA, Chain A"/>
    <property type="match status" value="1"/>
</dbReference>
<dbReference type="RefSeq" id="WP_169662839.1">
    <property type="nucleotide sequence ID" value="NZ_CP076132.1"/>
</dbReference>